<dbReference type="RefSeq" id="WP_144767390.1">
    <property type="nucleotide sequence ID" value="NZ_BPQI01000133.1"/>
</dbReference>
<evidence type="ECO:0000256" key="1">
    <source>
        <dbReference type="SAM" id="MobiDB-lite"/>
    </source>
</evidence>
<reference evidence="2" key="3">
    <citation type="submission" date="2021-08" db="EMBL/GenBank/DDBJ databases">
        <authorList>
            <person name="Tani A."/>
            <person name="Ola A."/>
            <person name="Ogura Y."/>
            <person name="Katsura K."/>
            <person name="Hayashi T."/>
        </authorList>
    </citation>
    <scope>NUCLEOTIDE SEQUENCE</scope>
    <source>
        <strain evidence="2">DSM 22415</strain>
    </source>
</reference>
<dbReference type="Proteomes" id="UP000401717">
    <property type="component" value="Unassembled WGS sequence"/>
</dbReference>
<keyword evidence="5" id="KW-1185">Reference proteome</keyword>
<dbReference type="EMBL" id="CABFVH010000046">
    <property type="protein sequence ID" value="VUF15081.1"/>
    <property type="molecule type" value="Genomic_DNA"/>
</dbReference>
<organism evidence="3 4">
    <name type="scientific">Methylobacterium dankookense</name>
    <dbReference type="NCBI Taxonomy" id="560405"/>
    <lineage>
        <taxon>Bacteria</taxon>
        <taxon>Pseudomonadati</taxon>
        <taxon>Pseudomonadota</taxon>
        <taxon>Alphaproteobacteria</taxon>
        <taxon>Hyphomicrobiales</taxon>
        <taxon>Methylobacteriaceae</taxon>
        <taxon>Methylobacterium</taxon>
    </lineage>
</organism>
<evidence type="ECO:0000313" key="4">
    <source>
        <dbReference type="Proteomes" id="UP000401717"/>
    </source>
</evidence>
<protein>
    <submittedName>
        <fullName evidence="3">Uncharacterized protein</fullName>
    </submittedName>
</protein>
<gene>
    <name evidence="2" type="ORF">IFDJLNFL_4045</name>
    <name evidence="3" type="ORF">MTDSW087_04814</name>
</gene>
<proteinExistence type="predicted"/>
<accession>A0A564G695</accession>
<reference evidence="2" key="2">
    <citation type="journal article" date="2021" name="Front. Microbiol.">
        <title>Comprehensive Comparative Genomics and Phenotyping of Methylobacterium Species.</title>
        <authorList>
            <person name="Alessa O."/>
            <person name="Ogura Y."/>
            <person name="Fujitani Y."/>
            <person name="Takami H."/>
            <person name="Hayashi T."/>
            <person name="Sahin N."/>
            <person name="Tani A."/>
        </authorList>
    </citation>
    <scope>NUCLEOTIDE SEQUENCE</scope>
    <source>
        <strain evidence="2">DSM 22415</strain>
    </source>
</reference>
<dbReference type="EMBL" id="BPQI01000133">
    <property type="protein sequence ID" value="GJD58130.1"/>
    <property type="molecule type" value="Genomic_DNA"/>
</dbReference>
<evidence type="ECO:0000313" key="3">
    <source>
        <dbReference type="EMBL" id="VUF15081.1"/>
    </source>
</evidence>
<dbReference type="OrthoDB" id="7916611at2"/>
<evidence type="ECO:0000313" key="2">
    <source>
        <dbReference type="EMBL" id="GJD58130.1"/>
    </source>
</evidence>
<reference evidence="3 4" key="1">
    <citation type="submission" date="2019-06" db="EMBL/GenBank/DDBJ databases">
        <authorList>
            <person name="Rodrigo-Torres L."/>
            <person name="Arahal R. D."/>
            <person name="Lucena T."/>
        </authorList>
    </citation>
    <scope>NUCLEOTIDE SEQUENCE [LARGE SCALE GENOMIC DNA]</scope>
    <source>
        <strain evidence="3 4">SW08-7</strain>
    </source>
</reference>
<dbReference type="Proteomes" id="UP001055303">
    <property type="component" value="Unassembled WGS sequence"/>
</dbReference>
<evidence type="ECO:0000313" key="5">
    <source>
        <dbReference type="Proteomes" id="UP001055303"/>
    </source>
</evidence>
<sequence>MSTRPIRTFLELLPILSRGRFIEKCNEHLTHALEHLEALPDEKGGTATITMTLTVAYQDGRIEVKPAIKSKLPEEKGFAGTPFWSVDGGFSVQHPSQADMFGGPRAAPESARGAGSA</sequence>
<name>A0A564G695_9HYPH</name>
<feature type="region of interest" description="Disordered" evidence="1">
    <location>
        <begin position="89"/>
        <end position="117"/>
    </location>
</feature>
<dbReference type="AlphaFoldDB" id="A0A564G695"/>